<dbReference type="EMBL" id="BSYO01000039">
    <property type="protein sequence ID" value="GMH30903.1"/>
    <property type="molecule type" value="Genomic_DNA"/>
</dbReference>
<dbReference type="InterPro" id="IPR059164">
    <property type="entry name" value="HAT_PRP39_C"/>
</dbReference>
<feature type="signal peptide" evidence="7">
    <location>
        <begin position="1"/>
        <end position="20"/>
    </location>
</feature>
<dbReference type="GO" id="GO:0000243">
    <property type="term" value="C:commitment complex"/>
    <property type="evidence" value="ECO:0007669"/>
    <property type="project" value="TreeGrafter"/>
</dbReference>
<comment type="caution">
    <text evidence="8">The sequence shown here is derived from an EMBL/GenBank/DDBJ whole genome shotgun (WGS) entry which is preliminary data.</text>
</comment>
<dbReference type="GO" id="GO:0000395">
    <property type="term" value="P:mRNA 5'-splice site recognition"/>
    <property type="evidence" value="ECO:0007669"/>
    <property type="project" value="TreeGrafter"/>
</dbReference>
<keyword evidence="5" id="KW-0539">Nucleus</keyword>
<keyword evidence="2" id="KW-0507">mRNA processing</keyword>
<evidence type="ECO:0000256" key="1">
    <source>
        <dbReference type="ARBA" id="ARBA00004123"/>
    </source>
</evidence>
<evidence type="ECO:0000256" key="5">
    <source>
        <dbReference type="ARBA" id="ARBA00023242"/>
    </source>
</evidence>
<evidence type="ECO:0000256" key="7">
    <source>
        <dbReference type="SAM" id="SignalP"/>
    </source>
</evidence>
<dbReference type="Pfam" id="PF23240">
    <property type="entry name" value="HAT_PRP39_N"/>
    <property type="match status" value="1"/>
</dbReference>
<comment type="subcellular location">
    <subcellularLocation>
        <location evidence="1">Nucleus</location>
    </subcellularLocation>
</comment>
<name>A0AAD3TJ77_NEPGR</name>
<protein>
    <recommendedName>
        <fullName evidence="10">Pre-mRNA-processing factor 39</fullName>
    </recommendedName>
</protein>
<keyword evidence="9" id="KW-1185">Reference proteome</keyword>
<dbReference type="SUPFAM" id="SSF48452">
    <property type="entry name" value="TPR-like"/>
    <property type="match status" value="2"/>
</dbReference>
<evidence type="ECO:0000256" key="4">
    <source>
        <dbReference type="ARBA" id="ARBA00023187"/>
    </source>
</evidence>
<reference evidence="8" key="1">
    <citation type="submission" date="2023-05" db="EMBL/GenBank/DDBJ databases">
        <title>Nepenthes gracilis genome sequencing.</title>
        <authorList>
            <person name="Fukushima K."/>
        </authorList>
    </citation>
    <scope>NUCLEOTIDE SEQUENCE</scope>
    <source>
        <strain evidence="8">SING2019-196</strain>
    </source>
</reference>
<evidence type="ECO:0000256" key="6">
    <source>
        <dbReference type="ARBA" id="ARBA00038019"/>
    </source>
</evidence>
<dbReference type="GO" id="GO:0005685">
    <property type="term" value="C:U1 snRNP"/>
    <property type="evidence" value="ECO:0007669"/>
    <property type="project" value="TreeGrafter"/>
</dbReference>
<dbReference type="GO" id="GO:0071004">
    <property type="term" value="C:U2-type prespliceosome"/>
    <property type="evidence" value="ECO:0007669"/>
    <property type="project" value="TreeGrafter"/>
</dbReference>
<proteinExistence type="inferred from homology"/>
<evidence type="ECO:0000313" key="8">
    <source>
        <dbReference type="EMBL" id="GMH30903.1"/>
    </source>
</evidence>
<dbReference type="SMART" id="SM00386">
    <property type="entry name" value="HAT"/>
    <property type="match status" value="6"/>
</dbReference>
<gene>
    <name evidence="8" type="ORF">Nepgr_032746</name>
</gene>
<sequence length="881" mass="98725">MEFFLLRILCTGLTLPPFRSLFLWQLVPSLCFNATCEQRESVYLLLSMGDNEVEVAQSSTIDCASMVFSSSGNVDAYLNTVAAAGPVEDDTSGTPADAAEAAIHVAAEDSHADSVMLEISNPNTTERETMGFVGEAYNNLILDGAERTSMELNQTSNYDSNTNGNVVNDVKFVSMTLSGENGDTSTEAHGTTAEHRFADGVVLSAEEERLWSIVRTNSFDFNAWTSLIEETEKTAEDNIWKIRKVYDAFLVEFPLCYGYWKKYADHELLMGDIDKVVEIYERAVQGVTYSVDIWLHYCVFAISTYGDPDTIRRLFERGLAYVGVDYLSYPLWDKYIEYEYTHQEWGRLAMIYTRILENPNQQLDRYYNSFKELAGSRPLAELRSSEEAAAAAAVASSVAESQLIEGDIHPDTAKQTLETVSAGLTEAAELEKYVAIREEMYKKAKEFESKIIGFETAIRRPYFHVRPLNDAELENWHNYLDFIEREGNFDKVVKLYERCLVACANYPEYWIRYILCMEASASMDLADNALARATKVFVKRQPEIHLFAACFKEQHADIPEARAAYHLVHTEISPGLLEAIINHANMEKRLGNMEGAFSLYEQAIAIEKGKEHSQTLPMLFAQYSRFVFLGYGNAEKARQILVEALELVQLSKPILEALLYLESIQSLPKRIEYLDSLVDKFIMPNPDNLNTTSASIADQEELSRIFLEFLGLFGDAQSIKKARDRHMRFFLCHKSLTQSRKRGADNFLVSDKEKLAKSYSGISSTVLSVMGAYPGAQGQLTAGYVSQPQSWPQVTQAQGQPWNPGYAQQAAYGGYYGGSYTQPQLPTIATQTAAYSAYPPTYPVQMAYPQQTYAAPVTAAPAPAPAQPPAAALPAYYGNYY</sequence>
<comment type="similarity">
    <text evidence="6">Belongs to the PRP39 family.</text>
</comment>
<keyword evidence="3" id="KW-0677">Repeat</keyword>
<keyword evidence="4" id="KW-0508">mRNA splicing</keyword>
<dbReference type="Gene3D" id="1.25.40.10">
    <property type="entry name" value="Tetratricopeptide repeat domain"/>
    <property type="match status" value="2"/>
</dbReference>
<dbReference type="Proteomes" id="UP001279734">
    <property type="component" value="Unassembled WGS sequence"/>
</dbReference>
<organism evidence="8 9">
    <name type="scientific">Nepenthes gracilis</name>
    <name type="common">Slender pitcher plant</name>
    <dbReference type="NCBI Taxonomy" id="150966"/>
    <lineage>
        <taxon>Eukaryota</taxon>
        <taxon>Viridiplantae</taxon>
        <taxon>Streptophyta</taxon>
        <taxon>Embryophyta</taxon>
        <taxon>Tracheophyta</taxon>
        <taxon>Spermatophyta</taxon>
        <taxon>Magnoliopsida</taxon>
        <taxon>eudicotyledons</taxon>
        <taxon>Gunneridae</taxon>
        <taxon>Pentapetalae</taxon>
        <taxon>Caryophyllales</taxon>
        <taxon>Nepenthaceae</taxon>
        <taxon>Nepenthes</taxon>
    </lineage>
</organism>
<dbReference type="FunFam" id="1.25.40.10:FF:000064">
    <property type="entry name" value="Putative pre-mrna-processing factor 39"/>
    <property type="match status" value="1"/>
</dbReference>
<dbReference type="InterPro" id="IPR003107">
    <property type="entry name" value="HAT"/>
</dbReference>
<evidence type="ECO:0000256" key="2">
    <source>
        <dbReference type="ARBA" id="ARBA00022664"/>
    </source>
</evidence>
<dbReference type="FunFam" id="1.25.40.10:FF:000159">
    <property type="entry name" value="Tetratricopeptide repeat (TPR)-like superfamily protein"/>
    <property type="match status" value="1"/>
</dbReference>
<evidence type="ECO:0000313" key="9">
    <source>
        <dbReference type="Proteomes" id="UP001279734"/>
    </source>
</evidence>
<dbReference type="GO" id="GO:0030627">
    <property type="term" value="F:pre-mRNA 5'-splice site binding"/>
    <property type="evidence" value="ECO:0007669"/>
    <property type="project" value="TreeGrafter"/>
</dbReference>
<dbReference type="PANTHER" id="PTHR17204:SF5">
    <property type="entry name" value="PRE-MRNA-PROCESSING FACTOR 39"/>
    <property type="match status" value="1"/>
</dbReference>
<dbReference type="InterPro" id="IPR011990">
    <property type="entry name" value="TPR-like_helical_dom_sf"/>
</dbReference>
<dbReference type="Pfam" id="PF23241">
    <property type="entry name" value="HAT_PRP39_C"/>
    <property type="match status" value="1"/>
</dbReference>
<accession>A0AAD3TJ77</accession>
<dbReference type="PANTHER" id="PTHR17204">
    <property type="entry name" value="PRE-MRNA PROCESSING PROTEIN PRP39-RELATED"/>
    <property type="match status" value="1"/>
</dbReference>
<feature type="chain" id="PRO_5042229530" description="Pre-mRNA-processing factor 39" evidence="7">
    <location>
        <begin position="21"/>
        <end position="881"/>
    </location>
</feature>
<evidence type="ECO:0000256" key="3">
    <source>
        <dbReference type="ARBA" id="ARBA00022737"/>
    </source>
</evidence>
<keyword evidence="7" id="KW-0732">Signal</keyword>
<dbReference type="AlphaFoldDB" id="A0AAD3TJ77"/>
<evidence type="ECO:0008006" key="10">
    <source>
        <dbReference type="Google" id="ProtNLM"/>
    </source>
</evidence>